<name>A0AAN6SAE9_9PEZI</name>
<reference evidence="1" key="2">
    <citation type="submission" date="2023-06" db="EMBL/GenBank/DDBJ databases">
        <authorList>
            <consortium name="Lawrence Berkeley National Laboratory"/>
            <person name="Mondo S.J."/>
            <person name="Hensen N."/>
            <person name="Bonometti L."/>
            <person name="Westerberg I."/>
            <person name="Brannstrom I.O."/>
            <person name="Guillou S."/>
            <person name="Cros-Aarteil S."/>
            <person name="Calhoun S."/>
            <person name="Haridas S."/>
            <person name="Kuo A."/>
            <person name="Pangilinan J."/>
            <person name="Riley R."/>
            <person name="Labutti K."/>
            <person name="Andreopoulos B."/>
            <person name="Lipzen A."/>
            <person name="Chen C."/>
            <person name="Yanf M."/>
            <person name="Daum C."/>
            <person name="Ng V."/>
            <person name="Clum A."/>
            <person name="Steindorff A."/>
            <person name="Ohm R."/>
            <person name="Martin F."/>
            <person name="Silar P."/>
            <person name="Natvig D."/>
            <person name="Lalanne C."/>
            <person name="Gautier V."/>
            <person name="Ament-Velasquez S.L."/>
            <person name="Kruys A."/>
            <person name="Hutchinson M.I."/>
            <person name="Powell A.J."/>
            <person name="Barry K."/>
            <person name="Miller A.N."/>
            <person name="Grigoriev I.V."/>
            <person name="Debuchy R."/>
            <person name="Gladieux P."/>
            <person name="Thoren M.H."/>
            <person name="Johannesson H."/>
        </authorList>
    </citation>
    <scope>NUCLEOTIDE SEQUENCE</scope>
    <source>
        <strain evidence="1">CBS 626.80</strain>
    </source>
</reference>
<evidence type="ECO:0000313" key="2">
    <source>
        <dbReference type="Proteomes" id="UP001303222"/>
    </source>
</evidence>
<gene>
    <name evidence="1" type="ORF">QBC32DRAFT_366098</name>
</gene>
<evidence type="ECO:0000313" key="1">
    <source>
        <dbReference type="EMBL" id="KAK3946967.1"/>
    </source>
</evidence>
<dbReference type="EMBL" id="MU859458">
    <property type="protein sequence ID" value="KAK3946967.1"/>
    <property type="molecule type" value="Genomic_DNA"/>
</dbReference>
<protein>
    <submittedName>
        <fullName evidence="1">Uncharacterized protein</fullName>
    </submittedName>
</protein>
<accession>A0AAN6SAE9</accession>
<reference evidence="1" key="1">
    <citation type="journal article" date="2023" name="Mol. Phylogenet. Evol.">
        <title>Genome-scale phylogeny and comparative genomics of the fungal order Sordariales.</title>
        <authorList>
            <person name="Hensen N."/>
            <person name="Bonometti L."/>
            <person name="Westerberg I."/>
            <person name="Brannstrom I.O."/>
            <person name="Guillou S."/>
            <person name="Cros-Aarteil S."/>
            <person name="Calhoun S."/>
            <person name="Haridas S."/>
            <person name="Kuo A."/>
            <person name="Mondo S."/>
            <person name="Pangilinan J."/>
            <person name="Riley R."/>
            <person name="LaButti K."/>
            <person name="Andreopoulos B."/>
            <person name="Lipzen A."/>
            <person name="Chen C."/>
            <person name="Yan M."/>
            <person name="Daum C."/>
            <person name="Ng V."/>
            <person name="Clum A."/>
            <person name="Steindorff A."/>
            <person name="Ohm R.A."/>
            <person name="Martin F."/>
            <person name="Silar P."/>
            <person name="Natvig D.O."/>
            <person name="Lalanne C."/>
            <person name="Gautier V."/>
            <person name="Ament-Velasquez S.L."/>
            <person name="Kruys A."/>
            <person name="Hutchinson M.I."/>
            <person name="Powell A.J."/>
            <person name="Barry K."/>
            <person name="Miller A.N."/>
            <person name="Grigoriev I.V."/>
            <person name="Debuchy R."/>
            <person name="Gladieux P."/>
            <person name="Hiltunen Thoren M."/>
            <person name="Johannesson H."/>
        </authorList>
    </citation>
    <scope>NUCLEOTIDE SEQUENCE</scope>
    <source>
        <strain evidence="1">CBS 626.80</strain>
    </source>
</reference>
<keyword evidence="2" id="KW-1185">Reference proteome</keyword>
<organism evidence="1 2">
    <name type="scientific">Pseudoneurospora amorphoporcata</name>
    <dbReference type="NCBI Taxonomy" id="241081"/>
    <lineage>
        <taxon>Eukaryota</taxon>
        <taxon>Fungi</taxon>
        <taxon>Dikarya</taxon>
        <taxon>Ascomycota</taxon>
        <taxon>Pezizomycotina</taxon>
        <taxon>Sordariomycetes</taxon>
        <taxon>Sordariomycetidae</taxon>
        <taxon>Sordariales</taxon>
        <taxon>Sordariaceae</taxon>
        <taxon>Pseudoneurospora</taxon>
    </lineage>
</organism>
<proteinExistence type="predicted"/>
<dbReference type="Proteomes" id="UP001303222">
    <property type="component" value="Unassembled WGS sequence"/>
</dbReference>
<sequence>MEAYELDDLLGVKELVSCVLDMKSNLKGLDTILFFILSFNKLEALDVPLDDLVWELNRTYSSDMHPDELHSTILSDPALLELRAALLDRYKDPTYEARIAEIPEIPPDRRGDFFQGPIFMRIPRGWGEPQDRRRETPDVHWIYGELEDKSDVFIYDMAMRYKRERQPSIVLTHFLNLEEPGEGYRAHRYKSLGLSGWLDRFSCLLP</sequence>
<comment type="caution">
    <text evidence="1">The sequence shown here is derived from an EMBL/GenBank/DDBJ whole genome shotgun (WGS) entry which is preliminary data.</text>
</comment>
<dbReference type="AlphaFoldDB" id="A0AAN6SAE9"/>